<accession>A0ABW0U5B8</accession>
<dbReference type="PANTHER" id="PTHR21660">
    <property type="entry name" value="THIOESTERASE SUPERFAMILY MEMBER-RELATED"/>
    <property type="match status" value="1"/>
</dbReference>
<sequence>MQDRKLIDLKDVVNHQAAPPACDITLKIEVEDAQDGRATTIWKPDESFVNGVGVVMGGYVSSAADITMAYAISSILEENQTFGSINLNTTFHRAVFPGEVIVHATVKKQGRSVSYVEAELFQNEKLVATATSSVSIRPL</sequence>
<dbReference type="EMBL" id="JBHSPF010000025">
    <property type="protein sequence ID" value="MFC5628687.1"/>
    <property type="molecule type" value="Genomic_DNA"/>
</dbReference>
<feature type="domain" description="Thioesterase" evidence="3">
    <location>
        <begin position="53"/>
        <end position="125"/>
    </location>
</feature>
<name>A0ABW0U5B8_9BACI</name>
<dbReference type="Gene3D" id="3.10.129.10">
    <property type="entry name" value="Hotdog Thioesterase"/>
    <property type="match status" value="1"/>
</dbReference>
<comment type="similarity">
    <text evidence="1">Belongs to the thioesterase PaaI family.</text>
</comment>
<proteinExistence type="inferred from homology"/>
<keyword evidence="2 4" id="KW-0378">Hydrolase</keyword>
<dbReference type="PANTHER" id="PTHR21660:SF1">
    <property type="entry name" value="ACYL-COENZYME A THIOESTERASE 13"/>
    <property type="match status" value="1"/>
</dbReference>
<dbReference type="InterPro" id="IPR029069">
    <property type="entry name" value="HotDog_dom_sf"/>
</dbReference>
<protein>
    <submittedName>
        <fullName evidence="4">PaaI family thioesterase</fullName>
        <ecNumber evidence="4">3.1.2.-</ecNumber>
    </submittedName>
</protein>
<dbReference type="RefSeq" id="WP_270896054.1">
    <property type="nucleotide sequence ID" value="NZ_JBHSPF010000025.1"/>
</dbReference>
<dbReference type="Proteomes" id="UP001596143">
    <property type="component" value="Unassembled WGS sequence"/>
</dbReference>
<evidence type="ECO:0000256" key="2">
    <source>
        <dbReference type="ARBA" id="ARBA00022801"/>
    </source>
</evidence>
<gene>
    <name evidence="4" type="ORF">ACFPTR_07225</name>
</gene>
<evidence type="ECO:0000313" key="4">
    <source>
        <dbReference type="EMBL" id="MFC5628687.1"/>
    </source>
</evidence>
<dbReference type="GO" id="GO:0016787">
    <property type="term" value="F:hydrolase activity"/>
    <property type="evidence" value="ECO:0007669"/>
    <property type="project" value="UniProtKB-KW"/>
</dbReference>
<dbReference type="NCBIfam" id="TIGR00369">
    <property type="entry name" value="unchar_dom_1"/>
    <property type="match status" value="1"/>
</dbReference>
<evidence type="ECO:0000256" key="1">
    <source>
        <dbReference type="ARBA" id="ARBA00008324"/>
    </source>
</evidence>
<reference evidence="5" key="1">
    <citation type="journal article" date="2019" name="Int. J. Syst. Evol. Microbiol.">
        <title>The Global Catalogue of Microorganisms (GCM) 10K type strain sequencing project: providing services to taxonomists for standard genome sequencing and annotation.</title>
        <authorList>
            <consortium name="The Broad Institute Genomics Platform"/>
            <consortium name="The Broad Institute Genome Sequencing Center for Infectious Disease"/>
            <person name="Wu L."/>
            <person name="Ma J."/>
        </authorList>
    </citation>
    <scope>NUCLEOTIDE SEQUENCE [LARGE SCALE GENOMIC DNA]</scope>
    <source>
        <strain evidence="5">CGMCC 1.15790</strain>
    </source>
</reference>
<evidence type="ECO:0000313" key="5">
    <source>
        <dbReference type="Proteomes" id="UP001596143"/>
    </source>
</evidence>
<organism evidence="4 5">
    <name type="scientific">Aliibacillus thermotolerans</name>
    <dbReference type="NCBI Taxonomy" id="1834418"/>
    <lineage>
        <taxon>Bacteria</taxon>
        <taxon>Bacillati</taxon>
        <taxon>Bacillota</taxon>
        <taxon>Bacilli</taxon>
        <taxon>Bacillales</taxon>
        <taxon>Bacillaceae</taxon>
        <taxon>Aliibacillus</taxon>
    </lineage>
</organism>
<dbReference type="EC" id="3.1.2.-" evidence="4"/>
<dbReference type="Pfam" id="PF03061">
    <property type="entry name" value="4HBT"/>
    <property type="match status" value="1"/>
</dbReference>
<keyword evidence="5" id="KW-1185">Reference proteome</keyword>
<dbReference type="InterPro" id="IPR003736">
    <property type="entry name" value="PAAI_dom"/>
</dbReference>
<comment type="caution">
    <text evidence="4">The sequence shown here is derived from an EMBL/GenBank/DDBJ whole genome shotgun (WGS) entry which is preliminary data.</text>
</comment>
<dbReference type="SUPFAM" id="SSF54637">
    <property type="entry name" value="Thioesterase/thiol ester dehydrase-isomerase"/>
    <property type="match status" value="1"/>
</dbReference>
<dbReference type="CDD" id="cd03443">
    <property type="entry name" value="PaaI_thioesterase"/>
    <property type="match status" value="1"/>
</dbReference>
<evidence type="ECO:0000259" key="3">
    <source>
        <dbReference type="Pfam" id="PF03061"/>
    </source>
</evidence>
<dbReference type="InterPro" id="IPR039298">
    <property type="entry name" value="ACOT13"/>
</dbReference>
<dbReference type="InterPro" id="IPR006683">
    <property type="entry name" value="Thioestr_dom"/>
</dbReference>